<keyword evidence="7 11" id="KW-0238">DNA-binding</keyword>
<sequence length="475" mass="53053">MNIESEYDPNGDIALSGHLNGGQNSPPSGIQQPCAICADKATGKHYGAFSCDGCKGFFRRSVRKNHQYTCRFSRNCIIDKDKRNQCRYCRLKKCFRAGMKKEAVQNERDRITCRRPSYDDSANSGGTSIHALLHAEMYSRQVLSNTYQIVSQPIETNFQSKKLANINDVCDSMKQQLLILVEWAKCIPAFTDLQIDDQVALLRGHAGEHLLLGLSRRSIVINDILLLGNDFIIPRHSPDPEIRGIGNRILDEIVGVMRDVRMDDSEFACLKAIVFFDPSAKGLQDPNKVKTLRRQVQTCLEDYINDRQYDSRGRFGDILLLLPPLQSITWQLIEQIQFAKLLGTAKIDSLIQEMLLGGNVNATPQMQWSRNHQLWQGSYPRQTFPDNSSNSTANVMSSASTSGQSNGSQPMVHSMSSVNGVTTSIANNSHNSLPNGHQSDIISNGHSSDTSIPSPNDDSYKIQSNPLSFKRENIE</sequence>
<evidence type="ECO:0000256" key="2">
    <source>
        <dbReference type="ARBA" id="ARBA00006421"/>
    </source>
</evidence>
<protein>
    <recommendedName>
        <fullName evidence="17">Hepatocyte nuclear factor 4</fullName>
    </recommendedName>
</protein>
<keyword evidence="4 11" id="KW-0863">Zinc-finger</keyword>
<dbReference type="SUPFAM" id="SSF48508">
    <property type="entry name" value="Nuclear receptor ligand-binding domain"/>
    <property type="match status" value="1"/>
</dbReference>
<evidence type="ECO:0000313" key="15">
    <source>
        <dbReference type="EMBL" id="CAD7659997.1"/>
    </source>
</evidence>
<keyword evidence="10 11" id="KW-0539">Nucleus</keyword>
<dbReference type="PRINTS" id="PR00047">
    <property type="entry name" value="STROIDFINGER"/>
</dbReference>
<dbReference type="EMBL" id="CAJPVJ010018936">
    <property type="protein sequence ID" value="CAG2177135.1"/>
    <property type="molecule type" value="Genomic_DNA"/>
</dbReference>
<dbReference type="InterPro" id="IPR000536">
    <property type="entry name" value="Nucl_hrmn_rcpt_lig-bd"/>
</dbReference>
<dbReference type="PROSITE" id="PS51030">
    <property type="entry name" value="NUCLEAR_REC_DBD_2"/>
    <property type="match status" value="1"/>
</dbReference>
<feature type="region of interest" description="Disordered" evidence="12">
    <location>
        <begin position="377"/>
        <end position="475"/>
    </location>
</feature>
<dbReference type="Gene3D" id="1.10.565.10">
    <property type="entry name" value="Retinoid X Receptor"/>
    <property type="match status" value="1"/>
</dbReference>
<feature type="non-terminal residue" evidence="15">
    <location>
        <position position="1"/>
    </location>
</feature>
<dbReference type="PRINTS" id="PR00398">
    <property type="entry name" value="STRDHORMONER"/>
</dbReference>
<dbReference type="GO" id="GO:0008270">
    <property type="term" value="F:zinc ion binding"/>
    <property type="evidence" value="ECO:0007669"/>
    <property type="project" value="UniProtKB-KW"/>
</dbReference>
<dbReference type="InterPro" id="IPR035500">
    <property type="entry name" value="NHR-like_dom_sf"/>
</dbReference>
<proteinExistence type="inferred from homology"/>
<organism evidence="15">
    <name type="scientific">Oppiella nova</name>
    <dbReference type="NCBI Taxonomy" id="334625"/>
    <lineage>
        <taxon>Eukaryota</taxon>
        <taxon>Metazoa</taxon>
        <taxon>Ecdysozoa</taxon>
        <taxon>Arthropoda</taxon>
        <taxon>Chelicerata</taxon>
        <taxon>Arachnida</taxon>
        <taxon>Acari</taxon>
        <taxon>Acariformes</taxon>
        <taxon>Sarcoptiformes</taxon>
        <taxon>Oribatida</taxon>
        <taxon>Brachypylina</taxon>
        <taxon>Oppioidea</taxon>
        <taxon>Oppiidae</taxon>
        <taxon>Oppiella</taxon>
    </lineage>
</organism>
<dbReference type="OrthoDB" id="8183030at2759"/>
<name>A0A7R9MGX4_9ACAR</name>
<dbReference type="InterPro" id="IPR001723">
    <property type="entry name" value="Nuclear_hrmn_rcpt"/>
</dbReference>
<evidence type="ECO:0000259" key="14">
    <source>
        <dbReference type="PROSITE" id="PS51843"/>
    </source>
</evidence>
<evidence type="ECO:0000259" key="13">
    <source>
        <dbReference type="PROSITE" id="PS51030"/>
    </source>
</evidence>
<dbReference type="FunFam" id="3.30.50.10:FF:000012">
    <property type="entry name" value="Hepatocyte nuclear factor 4, alpha"/>
    <property type="match status" value="1"/>
</dbReference>
<dbReference type="InterPro" id="IPR000003">
    <property type="entry name" value="Retinoid-X_rcpt/HNF4"/>
</dbReference>
<dbReference type="PROSITE" id="PS51843">
    <property type="entry name" value="NR_LBD"/>
    <property type="match status" value="1"/>
</dbReference>
<keyword evidence="6 11" id="KW-0805">Transcription regulation</keyword>
<reference evidence="15" key="1">
    <citation type="submission" date="2020-11" db="EMBL/GenBank/DDBJ databases">
        <authorList>
            <person name="Tran Van P."/>
        </authorList>
    </citation>
    <scope>NUCLEOTIDE SEQUENCE</scope>
</reference>
<dbReference type="InterPro" id="IPR013088">
    <property type="entry name" value="Znf_NHR/GATA"/>
</dbReference>
<evidence type="ECO:0000256" key="12">
    <source>
        <dbReference type="SAM" id="MobiDB-lite"/>
    </source>
</evidence>
<feature type="domain" description="Nuclear receptor" evidence="13">
    <location>
        <begin position="31"/>
        <end position="106"/>
    </location>
</feature>
<keyword evidence="8 11" id="KW-0804">Transcription</keyword>
<dbReference type="Gene3D" id="3.30.50.10">
    <property type="entry name" value="Erythroid Transcription Factor GATA-1, subunit A"/>
    <property type="match status" value="1"/>
</dbReference>
<dbReference type="PROSITE" id="PS00031">
    <property type="entry name" value="NUCLEAR_REC_DBD_1"/>
    <property type="match status" value="1"/>
</dbReference>
<evidence type="ECO:0000256" key="3">
    <source>
        <dbReference type="ARBA" id="ARBA00022723"/>
    </source>
</evidence>
<keyword evidence="3 11" id="KW-0479">Metal-binding</keyword>
<evidence type="ECO:0000313" key="16">
    <source>
        <dbReference type="Proteomes" id="UP000728032"/>
    </source>
</evidence>
<dbReference type="PRINTS" id="PR00545">
    <property type="entry name" value="RETINOIDXR"/>
</dbReference>
<evidence type="ECO:0000256" key="4">
    <source>
        <dbReference type="ARBA" id="ARBA00022771"/>
    </source>
</evidence>
<evidence type="ECO:0000256" key="9">
    <source>
        <dbReference type="ARBA" id="ARBA00023170"/>
    </source>
</evidence>
<feature type="compositionally biased region" description="Polar residues" evidence="12">
    <location>
        <begin position="414"/>
        <end position="467"/>
    </location>
</feature>
<dbReference type="SMART" id="SM00399">
    <property type="entry name" value="ZnF_C4"/>
    <property type="match status" value="1"/>
</dbReference>
<dbReference type="InterPro" id="IPR049635">
    <property type="entry name" value="HNF4_LBD"/>
</dbReference>
<comment type="subcellular location">
    <subcellularLocation>
        <location evidence="1 11">Nucleus</location>
    </subcellularLocation>
</comment>
<dbReference type="GO" id="GO:0000978">
    <property type="term" value="F:RNA polymerase II cis-regulatory region sequence-specific DNA binding"/>
    <property type="evidence" value="ECO:0007669"/>
    <property type="project" value="InterPro"/>
</dbReference>
<dbReference type="EMBL" id="OC933761">
    <property type="protein sequence ID" value="CAD7659997.1"/>
    <property type="molecule type" value="Genomic_DNA"/>
</dbReference>
<feature type="region of interest" description="Disordered" evidence="12">
    <location>
        <begin position="1"/>
        <end position="26"/>
    </location>
</feature>
<evidence type="ECO:0000256" key="1">
    <source>
        <dbReference type="ARBA" id="ARBA00004123"/>
    </source>
</evidence>
<keyword evidence="16" id="KW-1185">Reference proteome</keyword>
<feature type="compositionally biased region" description="Polar residues" evidence="12">
    <location>
        <begin position="377"/>
        <end position="396"/>
    </location>
</feature>
<feature type="compositionally biased region" description="Low complexity" evidence="12">
    <location>
        <begin position="397"/>
        <end position="409"/>
    </location>
</feature>
<gene>
    <name evidence="15" type="ORF">ONB1V03_LOCUS16568</name>
</gene>
<evidence type="ECO:0000256" key="6">
    <source>
        <dbReference type="ARBA" id="ARBA00023015"/>
    </source>
</evidence>
<evidence type="ECO:0000256" key="11">
    <source>
        <dbReference type="RuleBase" id="RU004334"/>
    </source>
</evidence>
<dbReference type="SMART" id="SM00430">
    <property type="entry name" value="HOLI"/>
    <property type="match status" value="1"/>
</dbReference>
<dbReference type="InterPro" id="IPR049636">
    <property type="entry name" value="HNF4-like_DBD"/>
</dbReference>
<dbReference type="FunFam" id="1.10.565.10:FF:000026">
    <property type="entry name" value="Hepatocyte nuclear factor 4"/>
    <property type="match status" value="1"/>
</dbReference>
<dbReference type="Proteomes" id="UP000728032">
    <property type="component" value="Unassembled WGS sequence"/>
</dbReference>
<dbReference type="CDD" id="cd06931">
    <property type="entry name" value="NR_LBD_HNF4_like"/>
    <property type="match status" value="1"/>
</dbReference>
<evidence type="ECO:0000256" key="8">
    <source>
        <dbReference type="ARBA" id="ARBA00023163"/>
    </source>
</evidence>
<dbReference type="Pfam" id="PF00104">
    <property type="entry name" value="Hormone_recep"/>
    <property type="match status" value="1"/>
</dbReference>
<keyword evidence="9 11" id="KW-0675">Receptor</keyword>
<evidence type="ECO:0000256" key="10">
    <source>
        <dbReference type="ARBA" id="ARBA00023242"/>
    </source>
</evidence>
<dbReference type="CDD" id="cd06960">
    <property type="entry name" value="NR_DBD_HNF4A"/>
    <property type="match status" value="1"/>
</dbReference>
<dbReference type="PANTHER" id="PTHR24083">
    <property type="entry name" value="NUCLEAR HORMONE RECEPTOR"/>
    <property type="match status" value="1"/>
</dbReference>
<dbReference type="GO" id="GO:0005634">
    <property type="term" value="C:nucleus"/>
    <property type="evidence" value="ECO:0007669"/>
    <property type="project" value="UniProtKB-SubCell"/>
</dbReference>
<dbReference type="GO" id="GO:0003707">
    <property type="term" value="F:nuclear steroid receptor activity"/>
    <property type="evidence" value="ECO:0007669"/>
    <property type="project" value="InterPro"/>
</dbReference>
<dbReference type="InterPro" id="IPR050274">
    <property type="entry name" value="Nuclear_hormone_rcpt_NR2"/>
</dbReference>
<comment type="similarity">
    <text evidence="2">Belongs to the nuclear hormone receptor family. NR2 subfamily.</text>
</comment>
<dbReference type="InterPro" id="IPR001628">
    <property type="entry name" value="Znf_hrmn_rcpt"/>
</dbReference>
<dbReference type="AlphaFoldDB" id="A0A7R9MGX4"/>
<evidence type="ECO:0008006" key="17">
    <source>
        <dbReference type="Google" id="ProtNLM"/>
    </source>
</evidence>
<accession>A0A7R9MGX4</accession>
<keyword evidence="5 11" id="KW-0862">Zinc</keyword>
<feature type="domain" description="NR LBD" evidence="14">
    <location>
        <begin position="124"/>
        <end position="358"/>
    </location>
</feature>
<evidence type="ECO:0000256" key="7">
    <source>
        <dbReference type="ARBA" id="ARBA00023125"/>
    </source>
</evidence>
<evidence type="ECO:0000256" key="5">
    <source>
        <dbReference type="ARBA" id="ARBA00022833"/>
    </source>
</evidence>
<dbReference type="SUPFAM" id="SSF57716">
    <property type="entry name" value="Glucocorticoid receptor-like (DNA-binding domain)"/>
    <property type="match status" value="1"/>
</dbReference>
<dbReference type="Pfam" id="PF00105">
    <property type="entry name" value="zf-C4"/>
    <property type="match status" value="1"/>
</dbReference>